<name>A0ABN8NAH7_9CNID</name>
<evidence type="ECO:0000256" key="1">
    <source>
        <dbReference type="SAM" id="MobiDB-lite"/>
    </source>
</evidence>
<feature type="non-terminal residue" evidence="3">
    <location>
        <position position="208"/>
    </location>
</feature>
<dbReference type="SMART" id="SM00717">
    <property type="entry name" value="SANT"/>
    <property type="match status" value="1"/>
</dbReference>
<feature type="region of interest" description="Disordered" evidence="1">
    <location>
        <begin position="1"/>
        <end position="27"/>
    </location>
</feature>
<organism evidence="3 4">
    <name type="scientific">Porites evermanni</name>
    <dbReference type="NCBI Taxonomy" id="104178"/>
    <lineage>
        <taxon>Eukaryota</taxon>
        <taxon>Metazoa</taxon>
        <taxon>Cnidaria</taxon>
        <taxon>Anthozoa</taxon>
        <taxon>Hexacorallia</taxon>
        <taxon>Scleractinia</taxon>
        <taxon>Fungiina</taxon>
        <taxon>Poritidae</taxon>
        <taxon>Porites</taxon>
    </lineage>
</organism>
<feature type="compositionally biased region" description="Basic and acidic residues" evidence="1">
    <location>
        <begin position="163"/>
        <end position="176"/>
    </location>
</feature>
<gene>
    <name evidence="3" type="ORF">PEVE_00040877</name>
</gene>
<dbReference type="Pfam" id="PF13837">
    <property type="entry name" value="Myb_DNA-bind_4"/>
    <property type="match status" value="1"/>
</dbReference>
<sequence length="208" mass="23531">MQSSQASTSSSPSSSPETVEGGKRSYDKWSDDEEKMLISLLAENIDGINSSQARKAWEDIATQMNEKFGSKRTTESCKKKMKYLLERYKVCKDWNSKQTGGNLRKSAHFDEIDGVMGCRDIVTLSNVKEAGSAVSQDEEASSSEGGCVQKKEARTSRKKSKKREREEENNNEERKMFRAAFSGLETQRNDMNTFVTTFTRMQEQQVTT</sequence>
<proteinExistence type="predicted"/>
<comment type="caution">
    <text evidence="3">The sequence shown here is derived from an EMBL/GenBank/DDBJ whole genome shotgun (WGS) entry which is preliminary data.</text>
</comment>
<dbReference type="EMBL" id="CALNXI010000760">
    <property type="protein sequence ID" value="CAH3044637.1"/>
    <property type="molecule type" value="Genomic_DNA"/>
</dbReference>
<keyword evidence="4" id="KW-1185">Reference proteome</keyword>
<evidence type="ECO:0000313" key="3">
    <source>
        <dbReference type="EMBL" id="CAH3044637.1"/>
    </source>
</evidence>
<dbReference type="Proteomes" id="UP001159427">
    <property type="component" value="Unassembled WGS sequence"/>
</dbReference>
<feature type="compositionally biased region" description="Low complexity" evidence="1">
    <location>
        <begin position="1"/>
        <end position="16"/>
    </location>
</feature>
<evidence type="ECO:0000259" key="2">
    <source>
        <dbReference type="PROSITE" id="PS50090"/>
    </source>
</evidence>
<dbReference type="Gene3D" id="1.10.10.60">
    <property type="entry name" value="Homeodomain-like"/>
    <property type="match status" value="1"/>
</dbReference>
<evidence type="ECO:0000313" key="4">
    <source>
        <dbReference type="Proteomes" id="UP001159427"/>
    </source>
</evidence>
<feature type="domain" description="Myb-like" evidence="2">
    <location>
        <begin position="21"/>
        <end position="85"/>
    </location>
</feature>
<dbReference type="InterPro" id="IPR044822">
    <property type="entry name" value="Myb_DNA-bind_4"/>
</dbReference>
<accession>A0ABN8NAH7</accession>
<reference evidence="3 4" key="1">
    <citation type="submission" date="2022-05" db="EMBL/GenBank/DDBJ databases">
        <authorList>
            <consortium name="Genoscope - CEA"/>
            <person name="William W."/>
        </authorList>
    </citation>
    <scope>NUCLEOTIDE SEQUENCE [LARGE SCALE GENOMIC DNA]</scope>
</reference>
<dbReference type="InterPro" id="IPR001005">
    <property type="entry name" value="SANT/Myb"/>
</dbReference>
<feature type="region of interest" description="Disordered" evidence="1">
    <location>
        <begin position="130"/>
        <end position="189"/>
    </location>
</feature>
<dbReference type="PROSITE" id="PS50090">
    <property type="entry name" value="MYB_LIKE"/>
    <property type="match status" value="1"/>
</dbReference>
<protein>
    <recommendedName>
        <fullName evidence="2">Myb-like domain-containing protein</fullName>
    </recommendedName>
</protein>